<dbReference type="GO" id="GO:0006438">
    <property type="term" value="P:valyl-tRNA aminoacylation"/>
    <property type="evidence" value="ECO:0007669"/>
    <property type="project" value="InterPro"/>
</dbReference>
<dbReference type="PRINTS" id="PR00986">
    <property type="entry name" value="TRNASYNTHVAL"/>
</dbReference>
<dbReference type="NCBIfam" id="NF004349">
    <property type="entry name" value="PRK05729.1"/>
    <property type="match status" value="1"/>
</dbReference>
<dbReference type="FunFam" id="3.40.50.620:FF:000020">
    <property type="entry name" value="Valine--tRNA ligase, mitochondrial"/>
    <property type="match status" value="1"/>
</dbReference>
<feature type="domain" description="Aminoacyl-tRNA synthetase class Ia" evidence="12">
    <location>
        <begin position="606"/>
        <end position="742"/>
    </location>
</feature>
<gene>
    <name evidence="14" type="primary">VAS1</name>
    <name evidence="14" type="ORF">VNI00_011351</name>
</gene>
<dbReference type="PANTHER" id="PTHR11946">
    <property type="entry name" value="VALYL-TRNA SYNTHETASES"/>
    <property type="match status" value="1"/>
</dbReference>
<keyword evidence="7 10" id="KW-0030">Aminoacyl-tRNA synthetase</keyword>
<reference evidence="14 15" key="1">
    <citation type="submission" date="2024-01" db="EMBL/GenBank/DDBJ databases">
        <title>A draft genome for a cacao thread blight-causing isolate of Paramarasmius palmivorus.</title>
        <authorList>
            <person name="Baruah I.K."/>
            <person name="Bukari Y."/>
            <person name="Amoako-Attah I."/>
            <person name="Meinhardt L.W."/>
            <person name="Bailey B.A."/>
            <person name="Cohen S.P."/>
        </authorList>
    </citation>
    <scope>NUCLEOTIDE SEQUENCE [LARGE SCALE GENOMIC DNA]</scope>
    <source>
        <strain evidence="14 15">GH-12</strain>
    </source>
</reference>
<dbReference type="FunFam" id="1.10.730.10:FF:000009">
    <property type="entry name" value="Valine--tRNA ligase, mitochondrial"/>
    <property type="match status" value="1"/>
</dbReference>
<evidence type="ECO:0000313" key="15">
    <source>
        <dbReference type="Proteomes" id="UP001383192"/>
    </source>
</evidence>
<dbReference type="CDD" id="cd07962">
    <property type="entry name" value="Anticodon_Ia_Val"/>
    <property type="match status" value="1"/>
</dbReference>
<sequence length="1068" mass="120535">MSTTPPPQQETKSAAKKKAKQLEKEAKLAAKALKATATPSAPKQPKAEKEKEKKDEEEPFVNTTPKGEKKDLSQPMAVGYNPTAVESAWYDWWLAQGFFKPQLTPNGDPKPEGLFVIPAPPPNVTGSLHIGHALTTAIQDTLVRWNRMLGKTTLFAPGFDHAGISTQSVVEKRLFKTEGKTRHDLGRERFLETVMDWKNEYQARITNQLQRLGGSYDWDRAAFTMSPQLSKAVIETFCRLHEDGVIYRANRLVNWCVRLNTTLSNLEVDQVQLTGRTLLPVPGYDAKEKFEFGVLTSFAYPIEGSDEKLIVATTRPETMLGDTAIAVHPSDARYTHLHNKYAIHPFIPNRRLVIIPDEMVDPAFGTGAVKITPAHDPNDYECGVRHKLEFINILNDDGTLNASCGEFAGMKRFHARVKVIQALQEKGLYIEAKDNPMQIPVCSKSGDVIEPVLKPQWWVKCTPLAEEALKRTREGELEVLPKQSAAEWERWLEGIQDWCISRQLWWGHRVPAYYVQIEGQTRDTSDTNNWVVGRTLEEATARAEKVANGKKFTLEQDEDVLDTWFSSGLWPFSILGWPDKVCVILFFVIPPRFYPHIQLKTYKETHMSTQTPDLQTFYPATLLETGWDIIFFWVARMVMLGIKLTGKVPFEQVYCHAMIRDAHGRKMSKSLGNVIDPIDVIQGLSLEKLHEKLYEGNLDEKEINKAKAGQKKDFPKGIPQCGTDALRFALCAYSSGGRDINLEILRVEGYRKFCNKIFNATKFAMLKLDEDFVPQENAKPSGNESLVEKWILHKLNLAAAEINTQLEARNFMSATNAAYGFWLYELCDVYIEAMKPMTDPSAPLSTKKSAQQTLYTCLDHGLKLLHPFMPFVTEELWQRLPRRPNDKTPSIMVSEFPVNDPLFQFPDADKDFDLVFSVLKAGRSLAASYNLQSNIQFYIHTKDPRESQLFSTQTPTIVTLTKGCKSAEVVQDIKDIPAGCGSVVVTSSITVHTLVRGLVDLDVEIAKCEKKLDVAKMSLGKVVKHESQADYLTTVPENVRQANEEKRKTLETEISTLEASKAMFANLK</sequence>
<dbReference type="PROSITE" id="PS00178">
    <property type="entry name" value="AA_TRNA_LIGASE_I"/>
    <property type="match status" value="1"/>
</dbReference>
<dbReference type="Pfam" id="PF08264">
    <property type="entry name" value="Anticodon_1"/>
    <property type="match status" value="1"/>
</dbReference>
<dbReference type="GO" id="GO:0002161">
    <property type="term" value="F:aminoacyl-tRNA deacylase activity"/>
    <property type="evidence" value="ECO:0007669"/>
    <property type="project" value="InterPro"/>
</dbReference>
<dbReference type="PANTHER" id="PTHR11946:SF109">
    <property type="entry name" value="VALINE--TRNA LIGASE"/>
    <property type="match status" value="1"/>
</dbReference>
<evidence type="ECO:0000256" key="3">
    <source>
        <dbReference type="ARBA" id="ARBA00022598"/>
    </source>
</evidence>
<evidence type="ECO:0000256" key="9">
    <source>
        <dbReference type="ARBA" id="ARBA00047552"/>
    </source>
</evidence>
<dbReference type="InterPro" id="IPR002303">
    <property type="entry name" value="Valyl-tRNA_ligase"/>
</dbReference>
<dbReference type="FunFam" id="3.90.740.10:FF:000005">
    <property type="entry name" value="Valine--tRNA ligase, mitochondrial"/>
    <property type="match status" value="1"/>
</dbReference>
<evidence type="ECO:0000256" key="6">
    <source>
        <dbReference type="ARBA" id="ARBA00022917"/>
    </source>
</evidence>
<dbReference type="Gene3D" id="1.10.287.380">
    <property type="entry name" value="Valyl-tRNA synthetase, C-terminal domain"/>
    <property type="match status" value="1"/>
</dbReference>
<dbReference type="InterPro" id="IPR009080">
    <property type="entry name" value="tRNAsynth_Ia_anticodon-bd"/>
</dbReference>
<keyword evidence="3 10" id="KW-0436">Ligase</keyword>
<organism evidence="14 15">
    <name type="scientific">Paramarasmius palmivorus</name>
    <dbReference type="NCBI Taxonomy" id="297713"/>
    <lineage>
        <taxon>Eukaryota</taxon>
        <taxon>Fungi</taxon>
        <taxon>Dikarya</taxon>
        <taxon>Basidiomycota</taxon>
        <taxon>Agaricomycotina</taxon>
        <taxon>Agaricomycetes</taxon>
        <taxon>Agaricomycetidae</taxon>
        <taxon>Agaricales</taxon>
        <taxon>Marasmiineae</taxon>
        <taxon>Marasmiaceae</taxon>
        <taxon>Paramarasmius</taxon>
    </lineage>
</organism>
<dbReference type="InterPro" id="IPR009008">
    <property type="entry name" value="Val/Leu/Ile-tRNA-synth_edit"/>
</dbReference>
<comment type="similarity">
    <text evidence="1 10">Belongs to the class-I aminoacyl-tRNA synthetase family.</text>
</comment>
<keyword evidence="5 10" id="KW-0067">ATP-binding</keyword>
<dbReference type="AlphaFoldDB" id="A0AAW0CCA4"/>
<dbReference type="Pfam" id="PF00133">
    <property type="entry name" value="tRNA-synt_1"/>
    <property type="match status" value="2"/>
</dbReference>
<dbReference type="InterPro" id="IPR037118">
    <property type="entry name" value="Val-tRNA_synth_C_sf"/>
</dbReference>
<feature type="domain" description="Aminoacyl-tRNA synthetase class Ia" evidence="12">
    <location>
        <begin position="89"/>
        <end position="580"/>
    </location>
</feature>
<dbReference type="FunFam" id="3.40.50.620:FF:000457">
    <property type="entry name" value="Predicted protein"/>
    <property type="match status" value="1"/>
</dbReference>
<name>A0AAW0CCA4_9AGAR</name>
<keyword evidence="4 10" id="KW-0547">Nucleotide-binding</keyword>
<dbReference type="InterPro" id="IPR002300">
    <property type="entry name" value="aa-tRNA-synth_Ia"/>
</dbReference>
<dbReference type="NCBIfam" id="TIGR00422">
    <property type="entry name" value="valS"/>
    <property type="match status" value="1"/>
</dbReference>
<feature type="compositionally biased region" description="Low complexity" evidence="11">
    <location>
        <begin position="29"/>
        <end position="44"/>
    </location>
</feature>
<dbReference type="HAMAP" id="MF_02004">
    <property type="entry name" value="Val_tRNA_synth_type1"/>
    <property type="match status" value="1"/>
</dbReference>
<keyword evidence="15" id="KW-1185">Reference proteome</keyword>
<dbReference type="Gene3D" id="3.40.50.620">
    <property type="entry name" value="HUPs"/>
    <property type="match status" value="2"/>
</dbReference>
<feature type="compositionally biased region" description="Basic and acidic residues" evidence="11">
    <location>
        <begin position="45"/>
        <end position="56"/>
    </location>
</feature>
<evidence type="ECO:0000256" key="10">
    <source>
        <dbReference type="RuleBase" id="RU363035"/>
    </source>
</evidence>
<dbReference type="CDD" id="cd00817">
    <property type="entry name" value="ValRS_core"/>
    <property type="match status" value="1"/>
</dbReference>
<proteinExistence type="inferred from homology"/>
<dbReference type="EMBL" id="JAYKXP010000049">
    <property type="protein sequence ID" value="KAK7036686.1"/>
    <property type="molecule type" value="Genomic_DNA"/>
</dbReference>
<dbReference type="InterPro" id="IPR013155">
    <property type="entry name" value="M/V/L/I-tRNA-synth_anticd-bd"/>
</dbReference>
<evidence type="ECO:0000256" key="4">
    <source>
        <dbReference type="ARBA" id="ARBA00022741"/>
    </source>
</evidence>
<evidence type="ECO:0000256" key="2">
    <source>
        <dbReference type="ARBA" id="ARBA00013169"/>
    </source>
</evidence>
<dbReference type="InterPro" id="IPR014729">
    <property type="entry name" value="Rossmann-like_a/b/a_fold"/>
</dbReference>
<evidence type="ECO:0000259" key="13">
    <source>
        <dbReference type="Pfam" id="PF08264"/>
    </source>
</evidence>
<dbReference type="SUPFAM" id="SSF47323">
    <property type="entry name" value="Anticodon-binding domain of a subclass of class I aminoacyl-tRNA synthetases"/>
    <property type="match status" value="1"/>
</dbReference>
<keyword evidence="6 10" id="KW-0648">Protein biosynthesis</keyword>
<evidence type="ECO:0000256" key="1">
    <source>
        <dbReference type="ARBA" id="ARBA00005594"/>
    </source>
</evidence>
<dbReference type="Proteomes" id="UP001383192">
    <property type="component" value="Unassembled WGS sequence"/>
</dbReference>
<evidence type="ECO:0000256" key="7">
    <source>
        <dbReference type="ARBA" id="ARBA00023146"/>
    </source>
</evidence>
<feature type="region of interest" description="Disordered" evidence="11">
    <location>
        <begin position="1"/>
        <end position="75"/>
    </location>
</feature>
<evidence type="ECO:0000259" key="12">
    <source>
        <dbReference type="Pfam" id="PF00133"/>
    </source>
</evidence>
<accession>A0AAW0CCA4</accession>
<dbReference type="GO" id="GO:0004832">
    <property type="term" value="F:valine-tRNA ligase activity"/>
    <property type="evidence" value="ECO:0007669"/>
    <property type="project" value="UniProtKB-EC"/>
</dbReference>
<evidence type="ECO:0000256" key="8">
    <source>
        <dbReference type="ARBA" id="ARBA00029936"/>
    </source>
</evidence>
<dbReference type="GO" id="GO:0005829">
    <property type="term" value="C:cytosol"/>
    <property type="evidence" value="ECO:0007669"/>
    <property type="project" value="TreeGrafter"/>
</dbReference>
<dbReference type="Gene3D" id="1.10.730.10">
    <property type="entry name" value="Isoleucyl-tRNA Synthetase, Domain 1"/>
    <property type="match status" value="1"/>
</dbReference>
<dbReference type="Gene3D" id="3.90.740.10">
    <property type="entry name" value="Valyl/Leucyl/Isoleucyl-tRNA synthetase, editing domain"/>
    <property type="match status" value="1"/>
</dbReference>
<evidence type="ECO:0000256" key="5">
    <source>
        <dbReference type="ARBA" id="ARBA00022840"/>
    </source>
</evidence>
<comment type="catalytic activity">
    <reaction evidence="9">
        <text>tRNA(Val) + L-valine + ATP = L-valyl-tRNA(Val) + AMP + diphosphate</text>
        <dbReference type="Rhea" id="RHEA:10704"/>
        <dbReference type="Rhea" id="RHEA-COMP:9672"/>
        <dbReference type="Rhea" id="RHEA-COMP:9708"/>
        <dbReference type="ChEBI" id="CHEBI:30616"/>
        <dbReference type="ChEBI" id="CHEBI:33019"/>
        <dbReference type="ChEBI" id="CHEBI:57762"/>
        <dbReference type="ChEBI" id="CHEBI:78442"/>
        <dbReference type="ChEBI" id="CHEBI:78537"/>
        <dbReference type="ChEBI" id="CHEBI:456215"/>
        <dbReference type="EC" id="6.1.1.9"/>
    </reaction>
</comment>
<dbReference type="InterPro" id="IPR001412">
    <property type="entry name" value="aa-tRNA-synth_I_CS"/>
</dbReference>
<dbReference type="EC" id="6.1.1.9" evidence="2"/>
<evidence type="ECO:0000313" key="14">
    <source>
        <dbReference type="EMBL" id="KAK7036686.1"/>
    </source>
</evidence>
<dbReference type="InterPro" id="IPR033705">
    <property type="entry name" value="Anticodon_Ia_Val"/>
</dbReference>
<protein>
    <recommendedName>
        <fullName evidence="2">valine--tRNA ligase</fullName>
        <ecNumber evidence="2">6.1.1.9</ecNumber>
    </recommendedName>
    <alternativeName>
        <fullName evidence="8">Valyl-tRNA synthetase</fullName>
    </alternativeName>
</protein>
<dbReference type="SUPFAM" id="SSF52374">
    <property type="entry name" value="Nucleotidylyl transferase"/>
    <property type="match status" value="1"/>
</dbReference>
<feature type="domain" description="Methionyl/Valyl/Leucyl/Isoleucyl-tRNA synthetase anticodon-binding" evidence="13">
    <location>
        <begin position="788"/>
        <end position="935"/>
    </location>
</feature>
<evidence type="ECO:0000256" key="11">
    <source>
        <dbReference type="SAM" id="MobiDB-lite"/>
    </source>
</evidence>
<dbReference type="GO" id="GO:0005524">
    <property type="term" value="F:ATP binding"/>
    <property type="evidence" value="ECO:0007669"/>
    <property type="project" value="UniProtKB-KW"/>
</dbReference>
<comment type="caution">
    <text evidence="14">The sequence shown here is derived from an EMBL/GenBank/DDBJ whole genome shotgun (WGS) entry which is preliminary data.</text>
</comment>
<dbReference type="SUPFAM" id="SSF50677">
    <property type="entry name" value="ValRS/IleRS/LeuRS editing domain"/>
    <property type="match status" value="1"/>
</dbReference>